<comment type="caution">
    <text evidence="6">The sequence shown here is derived from an EMBL/GenBank/DDBJ whole genome shotgun (WGS) entry which is preliminary data.</text>
</comment>
<reference evidence="6" key="1">
    <citation type="submission" date="2022-06" db="EMBL/GenBank/DDBJ databases">
        <title>Aquibacillus sp. a new bacterium isolated from soil saline samples.</title>
        <authorList>
            <person name="Galisteo C."/>
            <person name="De La Haba R."/>
            <person name="Sanchez-Porro C."/>
            <person name="Ventosa A."/>
        </authorList>
    </citation>
    <scope>NUCLEOTIDE SEQUENCE</scope>
    <source>
        <strain evidence="6">3ASR75-54</strain>
    </source>
</reference>
<evidence type="ECO:0000313" key="6">
    <source>
        <dbReference type="EMBL" id="MDC3418149.1"/>
    </source>
</evidence>
<feature type="region of interest" description="Disordered" evidence="5">
    <location>
        <begin position="128"/>
        <end position="153"/>
    </location>
</feature>
<dbReference type="EMBL" id="JAMQKC010000020">
    <property type="protein sequence ID" value="MDC3418149.1"/>
    <property type="molecule type" value="Genomic_DNA"/>
</dbReference>
<keyword evidence="7" id="KW-1185">Reference proteome</keyword>
<evidence type="ECO:0000256" key="2">
    <source>
        <dbReference type="ARBA" id="ARBA00022617"/>
    </source>
</evidence>
<comment type="subcellular location">
    <subcellularLocation>
        <location evidence="1">Membrane</location>
    </subcellularLocation>
</comment>
<keyword evidence="4" id="KW-0472">Membrane</keyword>
<evidence type="ECO:0000256" key="3">
    <source>
        <dbReference type="ARBA" id="ARBA00022748"/>
    </source>
</evidence>
<keyword evidence="2" id="KW-0479">Metal-binding</keyword>
<dbReference type="GO" id="GO:0005886">
    <property type="term" value="C:plasma membrane"/>
    <property type="evidence" value="ECO:0007669"/>
    <property type="project" value="InterPro"/>
</dbReference>
<dbReference type="Gene3D" id="2.40.50.140">
    <property type="entry name" value="Nucleic acid-binding proteins"/>
    <property type="match status" value="1"/>
</dbReference>
<protein>
    <submittedName>
        <fullName evidence="6">Cytochrome c maturation protein CcmE</fullName>
    </submittedName>
</protein>
<organism evidence="6 7">
    <name type="scientific">Aquibacillus salsiterrae</name>
    <dbReference type="NCBI Taxonomy" id="2950439"/>
    <lineage>
        <taxon>Bacteria</taxon>
        <taxon>Bacillati</taxon>
        <taxon>Bacillota</taxon>
        <taxon>Bacilli</taxon>
        <taxon>Bacillales</taxon>
        <taxon>Bacillaceae</taxon>
        <taxon>Aquibacillus</taxon>
    </lineage>
</organism>
<keyword evidence="2" id="KW-0408">Iron</keyword>
<feature type="compositionally biased region" description="Acidic residues" evidence="5">
    <location>
        <begin position="144"/>
        <end position="153"/>
    </location>
</feature>
<dbReference type="Pfam" id="PF03100">
    <property type="entry name" value="CcmE"/>
    <property type="match status" value="1"/>
</dbReference>
<dbReference type="GO" id="GO:0017003">
    <property type="term" value="P:protein-heme linkage"/>
    <property type="evidence" value="ECO:0007669"/>
    <property type="project" value="InterPro"/>
</dbReference>
<dbReference type="InterPro" id="IPR036127">
    <property type="entry name" value="CcmE-like_sf"/>
</dbReference>
<dbReference type="InterPro" id="IPR012340">
    <property type="entry name" value="NA-bd_OB-fold"/>
</dbReference>
<evidence type="ECO:0000313" key="7">
    <source>
        <dbReference type="Proteomes" id="UP001145069"/>
    </source>
</evidence>
<accession>A0A9X4AFZ5</accession>
<dbReference type="AlphaFoldDB" id="A0A9X4AFZ5"/>
<dbReference type="RefSeq" id="WP_272447212.1">
    <property type="nucleotide sequence ID" value="NZ_JAMQKC010000020.1"/>
</dbReference>
<evidence type="ECO:0000256" key="1">
    <source>
        <dbReference type="ARBA" id="ARBA00004370"/>
    </source>
</evidence>
<proteinExistence type="predicted"/>
<gene>
    <name evidence="6" type="ORF">NC799_14760</name>
</gene>
<dbReference type="GO" id="GO:0020037">
    <property type="term" value="F:heme binding"/>
    <property type="evidence" value="ECO:0007669"/>
    <property type="project" value="InterPro"/>
</dbReference>
<dbReference type="InterPro" id="IPR004329">
    <property type="entry name" value="CcmE"/>
</dbReference>
<dbReference type="GO" id="GO:0017004">
    <property type="term" value="P:cytochrome complex assembly"/>
    <property type="evidence" value="ECO:0007669"/>
    <property type="project" value="UniProtKB-KW"/>
</dbReference>
<keyword evidence="2" id="KW-0349">Heme</keyword>
<keyword evidence="3" id="KW-0201">Cytochrome c-type biogenesis</keyword>
<sequence>MSKKVKVIVAFVLFFGVVGTLVYTSISSAATFYMTVDELKGNEQQAMGKPVKISGEIVGDSVEFDSDEILLTFEIRGKDDPTFRVPIEYTGVKPDSMNDGWEAIVEGELTQDGTFIATEVLVKCPSKYEAMEEDGEEPPKDDPATEETSEGGN</sequence>
<dbReference type="Proteomes" id="UP001145069">
    <property type="component" value="Unassembled WGS sequence"/>
</dbReference>
<name>A0A9X4AFZ5_9BACI</name>
<dbReference type="SUPFAM" id="SSF82093">
    <property type="entry name" value="Heme chaperone CcmE"/>
    <property type="match status" value="1"/>
</dbReference>
<evidence type="ECO:0000256" key="5">
    <source>
        <dbReference type="SAM" id="MobiDB-lite"/>
    </source>
</evidence>
<evidence type="ECO:0000256" key="4">
    <source>
        <dbReference type="ARBA" id="ARBA00023136"/>
    </source>
</evidence>